<dbReference type="STRING" id="445975.COLSTE_01034"/>
<dbReference type="GO" id="GO:0002100">
    <property type="term" value="P:tRNA wobble adenosine to inosine editing"/>
    <property type="evidence" value="ECO:0007669"/>
    <property type="project" value="UniProtKB-UniRule"/>
</dbReference>
<keyword evidence="6 11" id="KW-0479">Metal-binding</keyword>
<dbReference type="InterPro" id="IPR002125">
    <property type="entry name" value="CMP_dCMP_dom"/>
</dbReference>
<dbReference type="eggNOG" id="COG1929">
    <property type="taxonomic scope" value="Bacteria"/>
</dbReference>
<dbReference type="GO" id="GO:0008270">
    <property type="term" value="F:zinc ion binding"/>
    <property type="evidence" value="ECO:0007669"/>
    <property type="project" value="UniProtKB-UniRule"/>
</dbReference>
<keyword evidence="5 11" id="KW-0819">tRNA processing</keyword>
<dbReference type="EC" id="3.5.4.33" evidence="11"/>
<dbReference type="GO" id="GO:0031388">
    <property type="term" value="P:organic acid phosphorylation"/>
    <property type="evidence" value="ECO:0007669"/>
    <property type="project" value="InterPro"/>
</dbReference>
<feature type="active site" description="Proton donor" evidence="11">
    <location>
        <position position="59"/>
    </location>
</feature>
<evidence type="ECO:0000256" key="12">
    <source>
        <dbReference type="SAM" id="MobiDB-lite"/>
    </source>
</evidence>
<dbReference type="eggNOG" id="COG0590">
    <property type="taxonomic scope" value="Bacteria"/>
</dbReference>
<comment type="cofactor">
    <cofactor evidence="11">
        <name>Zn(2+)</name>
        <dbReference type="ChEBI" id="CHEBI:29105"/>
    </cofactor>
    <text evidence="11">Binds 1 zinc ion per subunit.</text>
</comment>
<dbReference type="InterPro" id="IPR016192">
    <property type="entry name" value="APOBEC/CMP_deaminase_Zn-bd"/>
</dbReference>
<evidence type="ECO:0000256" key="2">
    <source>
        <dbReference type="ARBA" id="ARBA00010669"/>
    </source>
</evidence>
<evidence type="ECO:0000256" key="5">
    <source>
        <dbReference type="ARBA" id="ARBA00022694"/>
    </source>
</evidence>
<dbReference type="NCBIfam" id="NF008113">
    <property type="entry name" value="PRK10860.1"/>
    <property type="match status" value="1"/>
</dbReference>
<reference evidence="14 15" key="1">
    <citation type="submission" date="2008-10" db="EMBL/GenBank/DDBJ databases">
        <title>Draft genome sequence of Collinsella stercoris (DSM 13279).</title>
        <authorList>
            <person name="Sudarsanam P."/>
            <person name="Ley R."/>
            <person name="Guruge J."/>
            <person name="Turnbaugh P.J."/>
            <person name="Mahowald M."/>
            <person name="Liep D."/>
            <person name="Gordon J."/>
        </authorList>
    </citation>
    <scope>NUCLEOTIDE SEQUENCE [LARGE SCALE GENOMIC DNA]</scope>
    <source>
        <strain evidence="14 15">DSM 13279</strain>
    </source>
</reference>
<dbReference type="InterPro" id="IPR036129">
    <property type="entry name" value="Glycerate_kinase_sf"/>
</dbReference>
<keyword evidence="9 11" id="KW-0862">Zinc</keyword>
<dbReference type="PROSITE" id="PS00903">
    <property type="entry name" value="CYT_DCMP_DEAMINASES_1"/>
    <property type="match status" value="1"/>
</dbReference>
<comment type="caution">
    <text evidence="14">The sequence shown here is derived from an EMBL/GenBank/DDBJ whole genome shotgun (WGS) entry which is preliminary data.</text>
</comment>
<feature type="binding site" evidence="11">
    <location>
        <position position="90"/>
    </location>
    <ligand>
        <name>Zn(2+)</name>
        <dbReference type="ChEBI" id="CHEBI:29105"/>
        <note>catalytic</note>
    </ligand>
</feature>
<keyword evidence="7 14" id="KW-0418">Kinase</keyword>
<dbReference type="InterPro" id="IPR004381">
    <property type="entry name" value="Glycerate_kinase"/>
</dbReference>
<dbReference type="Gene3D" id="3.40.50.10350">
    <property type="entry name" value="Glycerate kinase, domain 1"/>
    <property type="match status" value="1"/>
</dbReference>
<feature type="region of interest" description="Disordered" evidence="12">
    <location>
        <begin position="201"/>
        <end position="229"/>
    </location>
</feature>
<dbReference type="RefSeq" id="WP_006720690.1">
    <property type="nucleotide sequence ID" value="NZ_CP085935.1"/>
</dbReference>
<evidence type="ECO:0000313" key="15">
    <source>
        <dbReference type="Proteomes" id="UP000003560"/>
    </source>
</evidence>
<dbReference type="Gene3D" id="3.90.1510.10">
    <property type="entry name" value="Glycerate kinase, domain 2"/>
    <property type="match status" value="1"/>
</dbReference>
<dbReference type="GeneID" id="98002007"/>
<accession>B6GAD7</accession>
<dbReference type="SUPFAM" id="SSF53927">
    <property type="entry name" value="Cytidine deaminase-like"/>
    <property type="match status" value="1"/>
</dbReference>
<comment type="similarity">
    <text evidence="2">Belongs to the cytidine and deoxycytidylate deaminase family. ADAT2 subfamily.</text>
</comment>
<gene>
    <name evidence="11" type="primary">tadA</name>
    <name evidence="14" type="ORF">COLSTE_01034</name>
</gene>
<feature type="binding site" evidence="11">
    <location>
        <position position="57"/>
    </location>
    <ligand>
        <name>Zn(2+)</name>
        <dbReference type="ChEBI" id="CHEBI:29105"/>
        <note>catalytic</note>
    </ligand>
</feature>
<feature type="domain" description="CMP/dCMP-type deaminase" evidence="13">
    <location>
        <begin position="6"/>
        <end position="133"/>
    </location>
</feature>
<dbReference type="GO" id="GO:0008887">
    <property type="term" value="F:glycerate kinase activity"/>
    <property type="evidence" value="ECO:0007669"/>
    <property type="project" value="InterPro"/>
</dbReference>
<dbReference type="GO" id="GO:0052717">
    <property type="term" value="F:tRNA-specific adenosine-34 deaminase activity"/>
    <property type="evidence" value="ECO:0007669"/>
    <property type="project" value="UniProtKB-UniRule"/>
</dbReference>
<organism evidence="14 15">
    <name type="scientific">Collinsella stercoris DSM 13279</name>
    <dbReference type="NCBI Taxonomy" id="445975"/>
    <lineage>
        <taxon>Bacteria</taxon>
        <taxon>Bacillati</taxon>
        <taxon>Actinomycetota</taxon>
        <taxon>Coriobacteriia</taxon>
        <taxon>Coriobacteriales</taxon>
        <taxon>Coriobacteriaceae</taxon>
        <taxon>Collinsella</taxon>
    </lineage>
</organism>
<dbReference type="PANTHER" id="PTHR21599">
    <property type="entry name" value="GLYCERATE KINASE"/>
    <property type="match status" value="1"/>
</dbReference>
<dbReference type="InterPro" id="IPR028883">
    <property type="entry name" value="tRNA_aden_deaminase"/>
</dbReference>
<comment type="catalytic activity">
    <reaction evidence="10 11">
        <text>adenosine(34) in tRNA + H2O + H(+) = inosine(34) in tRNA + NH4(+)</text>
        <dbReference type="Rhea" id="RHEA:43168"/>
        <dbReference type="Rhea" id="RHEA-COMP:10373"/>
        <dbReference type="Rhea" id="RHEA-COMP:10374"/>
        <dbReference type="ChEBI" id="CHEBI:15377"/>
        <dbReference type="ChEBI" id="CHEBI:15378"/>
        <dbReference type="ChEBI" id="CHEBI:28938"/>
        <dbReference type="ChEBI" id="CHEBI:74411"/>
        <dbReference type="ChEBI" id="CHEBI:82852"/>
        <dbReference type="EC" id="3.5.4.33"/>
    </reaction>
</comment>
<keyword evidence="8 11" id="KW-0378">Hydrolase</keyword>
<protein>
    <recommendedName>
        <fullName evidence="11">tRNA-specific adenosine deaminase</fullName>
        <ecNumber evidence="11">3.5.4.33</ecNumber>
    </recommendedName>
</protein>
<evidence type="ECO:0000256" key="9">
    <source>
        <dbReference type="ARBA" id="ARBA00022833"/>
    </source>
</evidence>
<dbReference type="Pfam" id="PF02595">
    <property type="entry name" value="Gly_kinase"/>
    <property type="match status" value="1"/>
</dbReference>
<comment type="subunit">
    <text evidence="3 11">Homodimer.</text>
</comment>
<feature type="binding site" evidence="11">
    <location>
        <position position="87"/>
    </location>
    <ligand>
        <name>Zn(2+)</name>
        <dbReference type="ChEBI" id="CHEBI:29105"/>
        <note>catalytic</note>
    </ligand>
</feature>
<dbReference type="InterPro" id="IPR018197">
    <property type="entry name" value="Glycerate_kinase_RE-like"/>
</dbReference>
<dbReference type="OrthoDB" id="9774290at2"/>
<dbReference type="FunFam" id="3.40.140.10:FF:000005">
    <property type="entry name" value="tRNA-specific adenosine deaminase"/>
    <property type="match status" value="1"/>
</dbReference>
<comment type="similarity">
    <text evidence="1">Belongs to the glycerate kinase type-1 family.</text>
</comment>
<dbReference type="Gene3D" id="3.40.140.10">
    <property type="entry name" value="Cytidine Deaminase, domain 2"/>
    <property type="match status" value="1"/>
</dbReference>
<sequence length="647" mass="66179">MVDNRAVDERFMSMALEEARAAASIGEVPIGAVVVHEGRVIARAHNRREADEDPSAHAEFAAMMEASRALGRWRLTGCTVYVTLEPCLMCAGLMVNARIDRCVFGAYDPKGGAVGTLYDVSCDERLNHAFDVTPGVLEDECAAVLRAFFQELRAGRGLGSRADGAAPVAGALAADSADAGYVAVEAGLEVPPVGVELEAPRVDEGDLQRRGSRPMAASRSNGGSVPGSVRALRRGRAPHAGCMLLAIDSFKGSATSSQVEEWLAQGARAACSDLACVPVPVADGGEGTLEAFHSALGGEVRLVMVPAPIEGSHAASFLLAPDGEGRLCAVIEMAQAAGIDASPCTHEAALAASTRGVGELMCAAIEAGAKTLYVGLGGSATTDGGAGMLQALGARVLDRAGNEVRPGLAGLRDVASIDVAFVRERLAGVALKVLTDVKSPLVGARGSVRMFGPQKGLGADVSADERAALLAEYDRWMAAYGAKLTDARDALDGTELQVAVAGARPKSLAGVPGAGAAGGLGAAFLALGAELTPGADALLDLVQFDELVRGACVVVTGEGSVDAQTAEGKVPAGVARRTKRVRPDVPVYAVCGSRAENLERVYAAGVDVVLPIEMGPQTLGQALSAVQTRANLIATGETLGRIMSLGC</sequence>
<dbReference type="Pfam" id="PF14437">
    <property type="entry name" value="MafB19-deam"/>
    <property type="match status" value="1"/>
</dbReference>
<proteinExistence type="inferred from homology"/>
<keyword evidence="4 14" id="KW-0808">Transferase</keyword>
<dbReference type="InterPro" id="IPR058535">
    <property type="entry name" value="MafB19-deam"/>
</dbReference>
<comment type="function">
    <text evidence="11">Catalyzes the deamination of adenosine to inosine at the wobble position 34 of tRNA(Arg2).</text>
</comment>
<evidence type="ECO:0000256" key="7">
    <source>
        <dbReference type="ARBA" id="ARBA00022777"/>
    </source>
</evidence>
<evidence type="ECO:0000256" key="8">
    <source>
        <dbReference type="ARBA" id="ARBA00022801"/>
    </source>
</evidence>
<dbReference type="NCBIfam" id="TIGR00045">
    <property type="entry name" value="glycerate kinase"/>
    <property type="match status" value="1"/>
</dbReference>
<dbReference type="PANTHER" id="PTHR21599:SF0">
    <property type="entry name" value="GLYCERATE KINASE"/>
    <property type="match status" value="1"/>
</dbReference>
<evidence type="ECO:0000256" key="3">
    <source>
        <dbReference type="ARBA" id="ARBA00011738"/>
    </source>
</evidence>
<evidence type="ECO:0000256" key="4">
    <source>
        <dbReference type="ARBA" id="ARBA00022679"/>
    </source>
</evidence>
<dbReference type="PROSITE" id="PS51747">
    <property type="entry name" value="CYT_DCMP_DEAMINASES_2"/>
    <property type="match status" value="1"/>
</dbReference>
<dbReference type="Proteomes" id="UP000003560">
    <property type="component" value="Unassembled WGS sequence"/>
</dbReference>
<evidence type="ECO:0000259" key="13">
    <source>
        <dbReference type="PROSITE" id="PS51747"/>
    </source>
</evidence>
<dbReference type="SUPFAM" id="SSF110738">
    <property type="entry name" value="Glycerate kinase I"/>
    <property type="match status" value="1"/>
</dbReference>
<keyword evidence="15" id="KW-1185">Reference proteome</keyword>
<evidence type="ECO:0000256" key="6">
    <source>
        <dbReference type="ARBA" id="ARBA00022723"/>
    </source>
</evidence>
<evidence type="ECO:0000313" key="14">
    <source>
        <dbReference type="EMBL" id="EEA90751.1"/>
    </source>
</evidence>
<dbReference type="CDD" id="cd01285">
    <property type="entry name" value="nucleoside_deaminase"/>
    <property type="match status" value="1"/>
</dbReference>
<reference evidence="14 15" key="2">
    <citation type="submission" date="2008-10" db="EMBL/GenBank/DDBJ databases">
        <authorList>
            <person name="Fulton L."/>
            <person name="Clifton S."/>
            <person name="Fulton B."/>
            <person name="Xu J."/>
            <person name="Minx P."/>
            <person name="Pepin K.H."/>
            <person name="Johnson M."/>
            <person name="Thiruvilangam P."/>
            <person name="Bhonagiri V."/>
            <person name="Nash W.E."/>
            <person name="Mardis E.R."/>
            <person name="Wilson R.K."/>
        </authorList>
    </citation>
    <scope>NUCLEOTIDE SEQUENCE [LARGE SCALE GENOMIC DNA]</scope>
    <source>
        <strain evidence="14 15">DSM 13279</strain>
    </source>
</reference>
<evidence type="ECO:0000256" key="11">
    <source>
        <dbReference type="HAMAP-Rule" id="MF_00972"/>
    </source>
</evidence>
<dbReference type="AlphaFoldDB" id="B6GAD7"/>
<dbReference type="HAMAP" id="MF_00972">
    <property type="entry name" value="tRNA_aden_deaminase"/>
    <property type="match status" value="1"/>
</dbReference>
<evidence type="ECO:0000256" key="10">
    <source>
        <dbReference type="ARBA" id="ARBA00048045"/>
    </source>
</evidence>
<dbReference type="EMBL" id="ABXJ01000059">
    <property type="protein sequence ID" value="EEA90751.1"/>
    <property type="molecule type" value="Genomic_DNA"/>
</dbReference>
<dbReference type="InterPro" id="IPR018193">
    <property type="entry name" value="Glyc_kinase_flavodox-like_fold"/>
</dbReference>
<dbReference type="InterPro" id="IPR016193">
    <property type="entry name" value="Cytidine_deaminase-like"/>
</dbReference>
<name>B6GAD7_9ACTN</name>
<evidence type="ECO:0000256" key="1">
    <source>
        <dbReference type="ARBA" id="ARBA00006284"/>
    </source>
</evidence>
<dbReference type="HOGENOM" id="CLU_028255_5_0_11"/>